<proteinExistence type="predicted"/>
<keyword evidence="1" id="KW-1133">Transmembrane helix</keyword>
<protein>
    <submittedName>
        <fullName evidence="3">Uncharacterized protein</fullName>
    </submittedName>
</protein>
<evidence type="ECO:0000256" key="2">
    <source>
        <dbReference type="SAM" id="SignalP"/>
    </source>
</evidence>
<keyword evidence="2" id="KW-0732">Signal</keyword>
<dbReference type="EMBL" id="JBDJPC010000010">
    <property type="protein sequence ID" value="KAL1490829.1"/>
    <property type="molecule type" value="Genomic_DNA"/>
</dbReference>
<feature type="signal peptide" evidence="2">
    <location>
        <begin position="1"/>
        <end position="17"/>
    </location>
</feature>
<evidence type="ECO:0000256" key="1">
    <source>
        <dbReference type="SAM" id="Phobius"/>
    </source>
</evidence>
<feature type="transmembrane region" description="Helical" evidence="1">
    <location>
        <begin position="143"/>
        <end position="166"/>
    </location>
</feature>
<dbReference type="Proteomes" id="UP001566132">
    <property type="component" value="Unassembled WGS sequence"/>
</dbReference>
<reference evidence="3 4" key="1">
    <citation type="submission" date="2024-05" db="EMBL/GenBank/DDBJ databases">
        <title>Genetic variation in Jamaican populations of the coffee berry borer (Hypothenemus hampei).</title>
        <authorList>
            <person name="Errbii M."/>
            <person name="Myrie A."/>
        </authorList>
    </citation>
    <scope>NUCLEOTIDE SEQUENCE [LARGE SCALE GENOMIC DNA]</scope>
    <source>
        <strain evidence="3">JA-Hopewell-2020-01-JO</strain>
        <tissue evidence="3">Whole body</tissue>
    </source>
</reference>
<keyword evidence="1" id="KW-0472">Membrane</keyword>
<sequence length="223" mass="25348">MWKLILFLPIFFCVAIAIENSKVSLRDSYLDAYQELKNKAQKKSDQVYPAYSGNQYGPIQSPTYQYGPPVRPLGQEYGPPPPSQYQPSPNGLYGEAQYGPVYGQPAAQNLQVFYGVPHAMINVWDRFLNTIKWKLDVFTIGKIILKLVIFKKIVSFIAIICLLLFIPSLKHKKVSNDVQDEINKRNLLLPKANDKSLEEIGLSLRTALQTHLLNHPNMNRKTA</sequence>
<comment type="caution">
    <text evidence="3">The sequence shown here is derived from an EMBL/GenBank/DDBJ whole genome shotgun (WGS) entry which is preliminary data.</text>
</comment>
<name>A0ABD1E8A1_HYPHA</name>
<organism evidence="3 4">
    <name type="scientific">Hypothenemus hampei</name>
    <name type="common">Coffee berry borer</name>
    <dbReference type="NCBI Taxonomy" id="57062"/>
    <lineage>
        <taxon>Eukaryota</taxon>
        <taxon>Metazoa</taxon>
        <taxon>Ecdysozoa</taxon>
        <taxon>Arthropoda</taxon>
        <taxon>Hexapoda</taxon>
        <taxon>Insecta</taxon>
        <taxon>Pterygota</taxon>
        <taxon>Neoptera</taxon>
        <taxon>Endopterygota</taxon>
        <taxon>Coleoptera</taxon>
        <taxon>Polyphaga</taxon>
        <taxon>Cucujiformia</taxon>
        <taxon>Curculionidae</taxon>
        <taxon>Scolytinae</taxon>
        <taxon>Hypothenemus</taxon>
    </lineage>
</organism>
<keyword evidence="4" id="KW-1185">Reference proteome</keyword>
<keyword evidence="1" id="KW-0812">Transmembrane</keyword>
<evidence type="ECO:0000313" key="3">
    <source>
        <dbReference type="EMBL" id="KAL1490829.1"/>
    </source>
</evidence>
<dbReference type="AlphaFoldDB" id="A0ABD1E8A1"/>
<gene>
    <name evidence="3" type="ORF">ABEB36_013456</name>
</gene>
<evidence type="ECO:0000313" key="4">
    <source>
        <dbReference type="Proteomes" id="UP001566132"/>
    </source>
</evidence>
<feature type="chain" id="PRO_5044747564" evidence="2">
    <location>
        <begin position="18"/>
        <end position="223"/>
    </location>
</feature>
<accession>A0ABD1E8A1</accession>